<evidence type="ECO:0000313" key="1">
    <source>
        <dbReference type="EMBL" id="PNV76749.1"/>
    </source>
</evidence>
<dbReference type="Proteomes" id="UP000094669">
    <property type="component" value="Unassembled WGS sequence"/>
</dbReference>
<keyword evidence="2" id="KW-1185">Reference proteome</keyword>
<evidence type="ECO:0000313" key="2">
    <source>
        <dbReference type="Proteomes" id="UP000094669"/>
    </source>
</evidence>
<protein>
    <submittedName>
        <fullName evidence="1">Uncharacterized protein</fullName>
    </submittedName>
</protein>
<comment type="caution">
    <text evidence="1">The sequence shown here is derived from an EMBL/GenBank/DDBJ whole genome shotgun (WGS) entry which is preliminary data.</text>
</comment>
<sequence length="174" mass="20460">MKEKSDYEILYYFYLHSDLIEEAWTEYKSNPSSLRALNLNSWILSSFNIYDDISRMLPGILSRSKPQNLSSDENESAYELKRIKLSIRMNPLLLSIRNRSLYGKQGSKKSGGQNGRYFWELQKELTSNDKGTSVNLLEESTKEVIRFNNELELDLIEYYGFNYRKKLNIDSILK</sequence>
<proteinExistence type="predicted"/>
<accession>A0ABX4YN93</accession>
<dbReference type="RefSeq" id="WP_010410132.1">
    <property type="nucleotide sequence ID" value="NZ_MCRM02000001.1"/>
</dbReference>
<organism evidence="1 2">
    <name type="scientific">Leptospira inadai serovar Lyme</name>
    <dbReference type="NCBI Taxonomy" id="293084"/>
    <lineage>
        <taxon>Bacteria</taxon>
        <taxon>Pseudomonadati</taxon>
        <taxon>Spirochaetota</taxon>
        <taxon>Spirochaetia</taxon>
        <taxon>Leptospirales</taxon>
        <taxon>Leptospiraceae</taxon>
        <taxon>Leptospira</taxon>
    </lineage>
</organism>
<dbReference type="EMBL" id="MCRM02000001">
    <property type="protein sequence ID" value="PNV76749.1"/>
    <property type="molecule type" value="Genomic_DNA"/>
</dbReference>
<gene>
    <name evidence="1" type="ORF">BES34_000190</name>
</gene>
<reference evidence="1" key="1">
    <citation type="submission" date="2018-01" db="EMBL/GenBank/DDBJ databases">
        <title>Genomic characterization of Leptospira inadai serogroup Lyme isolated from captured rat in Brazil and comparative analysis with human reference strain.</title>
        <authorList>
            <person name="Moreno L.Z."/>
            <person name="Loureiro A.P."/>
            <person name="Miraglia F."/>
            <person name="Kremer F.S."/>
            <person name="Eslabao M.R."/>
            <person name="Dellagostin O.A."/>
            <person name="Lilenbaum W."/>
            <person name="Moreno A.M."/>
        </authorList>
    </citation>
    <scope>NUCLEOTIDE SEQUENCE [LARGE SCALE GENOMIC DNA]</scope>
    <source>
        <strain evidence="1">M34/99</strain>
    </source>
</reference>
<name>A0ABX4YN93_9LEPT</name>